<evidence type="ECO:0000256" key="3">
    <source>
        <dbReference type="SAM" id="MobiDB-lite"/>
    </source>
</evidence>
<sequence>MFLCTCLFKPLATIDDESDAKFDIVLRDLGKSKSSRDNGDRETEEGEKSKSSRENNNCKIEEEEESAKSSRENNNCKTEEEVSAKSSRENEDCKIEEEEQKSIDFSLHSAIKRGLMHEMEILLRVGVDPNSANDQKSTPLHLICTDDVSLIKHFLDTCKNIKTPVQVNAQDCKGKTPLHLALVGVKNASSYWLQDILLEMYPEPQDASDRTFPRLTVADEPNRAVELLLRSDANPNVADNEGSTSLHVICKRDDDNDNLMEMLFEICDEVDMPVEVDARDKTRCLVPSCECGSRFCRRWQVPSLLCRLHLVSVVLASGATLRVSIGSFPTAARSENTFFVHKCEMLSRTIFPKLGIGCVSWSRRATSCNASA</sequence>
<dbReference type="Proteomes" id="UP000479190">
    <property type="component" value="Unassembled WGS sequence"/>
</dbReference>
<keyword evidence="2" id="KW-0040">ANK repeat</keyword>
<name>A0A6H5J532_9HYME</name>
<reference evidence="4 5" key="1">
    <citation type="submission" date="2020-02" db="EMBL/GenBank/DDBJ databases">
        <authorList>
            <person name="Ferguson B K."/>
        </authorList>
    </citation>
    <scope>NUCLEOTIDE SEQUENCE [LARGE SCALE GENOMIC DNA]</scope>
</reference>
<evidence type="ECO:0000313" key="5">
    <source>
        <dbReference type="Proteomes" id="UP000479190"/>
    </source>
</evidence>
<feature type="region of interest" description="Disordered" evidence="3">
    <location>
        <begin position="31"/>
        <end position="95"/>
    </location>
</feature>
<dbReference type="PANTHER" id="PTHR24134">
    <property type="entry name" value="ANKYRIN REPEAT-CONTAINING PROTEIN DDB_G0279043"/>
    <property type="match status" value="1"/>
</dbReference>
<protein>
    <submittedName>
        <fullName evidence="4">Uncharacterized protein</fullName>
    </submittedName>
</protein>
<gene>
    <name evidence="4" type="ORF">TBRA_LOCUS16742</name>
</gene>
<evidence type="ECO:0000256" key="2">
    <source>
        <dbReference type="ARBA" id="ARBA00023043"/>
    </source>
</evidence>
<keyword evidence="5" id="KW-1185">Reference proteome</keyword>
<dbReference type="EMBL" id="CADCXV010001545">
    <property type="protein sequence ID" value="CAB0045206.1"/>
    <property type="molecule type" value="Genomic_DNA"/>
</dbReference>
<dbReference type="InterPro" id="IPR002110">
    <property type="entry name" value="Ankyrin_rpt"/>
</dbReference>
<dbReference type="Gene3D" id="1.25.40.20">
    <property type="entry name" value="Ankyrin repeat-containing domain"/>
    <property type="match status" value="2"/>
</dbReference>
<organism evidence="4 5">
    <name type="scientific">Trichogramma brassicae</name>
    <dbReference type="NCBI Taxonomy" id="86971"/>
    <lineage>
        <taxon>Eukaryota</taxon>
        <taxon>Metazoa</taxon>
        <taxon>Ecdysozoa</taxon>
        <taxon>Arthropoda</taxon>
        <taxon>Hexapoda</taxon>
        <taxon>Insecta</taxon>
        <taxon>Pterygota</taxon>
        <taxon>Neoptera</taxon>
        <taxon>Endopterygota</taxon>
        <taxon>Hymenoptera</taxon>
        <taxon>Apocrita</taxon>
        <taxon>Proctotrupomorpha</taxon>
        <taxon>Chalcidoidea</taxon>
        <taxon>Trichogrammatidae</taxon>
        <taxon>Trichogramma</taxon>
    </lineage>
</organism>
<dbReference type="PANTHER" id="PTHR24134:SF9">
    <property type="entry name" value="ANKYRIN REPEAT AND SOCS BOX PROTEIN 8"/>
    <property type="match status" value="1"/>
</dbReference>
<accession>A0A6H5J532</accession>
<feature type="compositionally biased region" description="Basic and acidic residues" evidence="3">
    <location>
        <begin position="77"/>
        <end position="93"/>
    </location>
</feature>
<dbReference type="Pfam" id="PF12796">
    <property type="entry name" value="Ank_2"/>
    <property type="match status" value="1"/>
</dbReference>
<evidence type="ECO:0000256" key="1">
    <source>
        <dbReference type="ARBA" id="ARBA00022737"/>
    </source>
</evidence>
<dbReference type="SMART" id="SM00248">
    <property type="entry name" value="ANK"/>
    <property type="match status" value="4"/>
</dbReference>
<feature type="non-terminal residue" evidence="4">
    <location>
        <position position="372"/>
    </location>
</feature>
<dbReference type="InterPro" id="IPR036770">
    <property type="entry name" value="Ankyrin_rpt-contain_sf"/>
</dbReference>
<dbReference type="OrthoDB" id="20872at2759"/>
<dbReference type="AlphaFoldDB" id="A0A6H5J532"/>
<feature type="compositionally biased region" description="Basic and acidic residues" evidence="3">
    <location>
        <begin position="31"/>
        <end position="53"/>
    </location>
</feature>
<evidence type="ECO:0000313" key="4">
    <source>
        <dbReference type="EMBL" id="CAB0045206.1"/>
    </source>
</evidence>
<keyword evidence="1" id="KW-0677">Repeat</keyword>
<proteinExistence type="predicted"/>
<dbReference type="SUPFAM" id="SSF48403">
    <property type="entry name" value="Ankyrin repeat"/>
    <property type="match status" value="1"/>
</dbReference>